<feature type="domain" description="Aldehyde oxidase/xanthine dehydrogenase second molybdopterin binding" evidence="3">
    <location>
        <begin position="28"/>
        <end position="174"/>
    </location>
</feature>
<dbReference type="InterPro" id="IPR016167">
    <property type="entry name" value="FAD-bd_PCMH_sub1"/>
</dbReference>
<dbReference type="Gene3D" id="3.30.365.10">
    <property type="entry name" value="Aldehyde oxidase/xanthine dehydrogenase, molybdopterin binding domain"/>
    <property type="match status" value="1"/>
</dbReference>
<dbReference type="InterPro" id="IPR037165">
    <property type="entry name" value="AldOxase/xan_DH_Mopterin-bd_sf"/>
</dbReference>
<evidence type="ECO:0000256" key="1">
    <source>
        <dbReference type="ARBA" id="ARBA00022505"/>
    </source>
</evidence>
<dbReference type="GO" id="GO:0005506">
    <property type="term" value="F:iron ion binding"/>
    <property type="evidence" value="ECO:0007669"/>
    <property type="project" value="InterPro"/>
</dbReference>
<sequence>MFPVAFDYRRASSLDEAIALLQQHAGGKLAAHLLEASEDDVERSAYKFRIKGVPEIAVTMQGVAFAAYTNPGENEPGLEAVYYYDPPNLTFPYGAYVAVVEVDPQTGAVEVKRFLAIDDCGTVINPLVVEGQIHGGLTEGFAIAFMQEIRYDESGNNLNTNFTEYLVPTSLETPHWETCSTVTPSPHHPIGAKGVGESPNVGSPAAFVNAVMDALAPLGIAHVDMPLTREKLWTAMQRAAR</sequence>
<reference evidence="4 5" key="1">
    <citation type="journal article" date="2022" name="ISME Commun">
        <title>Vulcanimicrobium alpinus gen. nov. sp. nov., the first cultivated representative of the candidate phylum 'Eremiobacterota', is a metabolically versatile aerobic anoxygenic phototroph.</title>
        <authorList>
            <person name="Yabe S."/>
            <person name="Muto K."/>
            <person name="Abe K."/>
            <person name="Yokota A."/>
            <person name="Staudigel H."/>
            <person name="Tebo B.M."/>
        </authorList>
    </citation>
    <scope>NUCLEOTIDE SEQUENCE [LARGE SCALE GENOMIC DNA]</scope>
    <source>
        <strain evidence="4 5">WC8-2</strain>
    </source>
</reference>
<dbReference type="InterPro" id="IPR016208">
    <property type="entry name" value="Ald_Oxase/xanthine_DH-like"/>
</dbReference>
<dbReference type="SUPFAM" id="SSF56003">
    <property type="entry name" value="Molybdenum cofactor-binding domain"/>
    <property type="match status" value="1"/>
</dbReference>
<evidence type="ECO:0000313" key="4">
    <source>
        <dbReference type="EMBL" id="BDE06555.1"/>
    </source>
</evidence>
<keyword evidence="5" id="KW-1185">Reference proteome</keyword>
<dbReference type="Proteomes" id="UP001317532">
    <property type="component" value="Chromosome"/>
</dbReference>
<keyword evidence="1" id="KW-0500">Molybdenum</keyword>
<organism evidence="4 5">
    <name type="scientific">Vulcanimicrobium alpinum</name>
    <dbReference type="NCBI Taxonomy" id="3016050"/>
    <lineage>
        <taxon>Bacteria</taxon>
        <taxon>Bacillati</taxon>
        <taxon>Vulcanimicrobiota</taxon>
        <taxon>Vulcanimicrobiia</taxon>
        <taxon>Vulcanimicrobiales</taxon>
        <taxon>Vulcanimicrobiaceae</taxon>
        <taxon>Vulcanimicrobium</taxon>
    </lineage>
</organism>
<accession>A0AAN2C9H9</accession>
<gene>
    <name evidence="4" type="ORF">WPS_18310</name>
</gene>
<dbReference type="GO" id="GO:0016491">
    <property type="term" value="F:oxidoreductase activity"/>
    <property type="evidence" value="ECO:0007669"/>
    <property type="project" value="UniProtKB-KW"/>
</dbReference>
<name>A0AAN2C9H9_UNVUL</name>
<protein>
    <recommendedName>
        <fullName evidence="3">Aldehyde oxidase/xanthine dehydrogenase second molybdopterin binding domain-containing protein</fullName>
    </recommendedName>
</protein>
<dbReference type="PANTHER" id="PTHR11908:SF132">
    <property type="entry name" value="ALDEHYDE OXIDASE 1-RELATED"/>
    <property type="match status" value="1"/>
</dbReference>
<dbReference type="InterPro" id="IPR046867">
    <property type="entry name" value="AldOxase/xan_DH_MoCoBD2"/>
</dbReference>
<dbReference type="KEGG" id="vab:WPS_18310"/>
<dbReference type="Pfam" id="PF20256">
    <property type="entry name" value="MoCoBD_2"/>
    <property type="match status" value="1"/>
</dbReference>
<dbReference type="EMBL" id="AP025523">
    <property type="protein sequence ID" value="BDE06555.1"/>
    <property type="molecule type" value="Genomic_DNA"/>
</dbReference>
<dbReference type="PANTHER" id="PTHR11908">
    <property type="entry name" value="XANTHINE DEHYDROGENASE"/>
    <property type="match status" value="1"/>
</dbReference>
<evidence type="ECO:0000256" key="2">
    <source>
        <dbReference type="ARBA" id="ARBA00023002"/>
    </source>
</evidence>
<evidence type="ECO:0000259" key="3">
    <source>
        <dbReference type="Pfam" id="PF20256"/>
    </source>
</evidence>
<evidence type="ECO:0000313" key="5">
    <source>
        <dbReference type="Proteomes" id="UP001317532"/>
    </source>
</evidence>
<keyword evidence="2" id="KW-0560">Oxidoreductase</keyword>
<proteinExistence type="predicted"/>
<dbReference type="Gene3D" id="3.30.43.10">
    <property type="entry name" value="Uridine Diphospho-n-acetylenolpyruvylglucosamine Reductase, domain 2"/>
    <property type="match status" value="1"/>
</dbReference>
<dbReference type="AlphaFoldDB" id="A0AAN2C9H9"/>